<dbReference type="InterPro" id="IPR022986">
    <property type="entry name" value="UPF0237_ACT"/>
</dbReference>
<comment type="similarity">
    <text evidence="1">Belongs to the UPF0237 family.</text>
</comment>
<dbReference type="HAMAP" id="MF_01054">
    <property type="entry name" value="UPF0237"/>
    <property type="match status" value="1"/>
</dbReference>
<name>A0A1W1UM12_PEPAS</name>
<dbReference type="Gene3D" id="3.30.70.260">
    <property type="match status" value="1"/>
</dbReference>
<dbReference type="InterPro" id="IPR002912">
    <property type="entry name" value="ACT_dom"/>
</dbReference>
<dbReference type="AlphaFoldDB" id="A0A1W1UM12"/>
<accession>A0A1W1UM12</accession>
<dbReference type="PANTHER" id="PTHR34875:SF6">
    <property type="entry name" value="UPF0237 PROTEIN MJ1558"/>
    <property type="match status" value="1"/>
</dbReference>
<evidence type="ECO:0000256" key="1">
    <source>
        <dbReference type="HAMAP-Rule" id="MF_01054"/>
    </source>
</evidence>
<reference evidence="4" key="1">
    <citation type="submission" date="2017-04" db="EMBL/GenBank/DDBJ databases">
        <authorList>
            <person name="Varghese N."/>
            <person name="Submissions S."/>
        </authorList>
    </citation>
    <scope>NUCLEOTIDE SEQUENCE [LARGE SCALE GENOMIC DNA]</scope>
    <source>
        <strain evidence="4">DSM 20463</strain>
    </source>
</reference>
<dbReference type="Proteomes" id="UP000192368">
    <property type="component" value="Unassembled WGS sequence"/>
</dbReference>
<dbReference type="RefSeq" id="WP_084230093.1">
    <property type="nucleotide sequence ID" value="NZ_FWWR01000009.1"/>
</dbReference>
<dbReference type="InterPro" id="IPR045865">
    <property type="entry name" value="ACT-like_dom_sf"/>
</dbReference>
<evidence type="ECO:0000313" key="4">
    <source>
        <dbReference type="Proteomes" id="UP000192368"/>
    </source>
</evidence>
<dbReference type="PANTHER" id="PTHR34875">
    <property type="entry name" value="UPF0237 PROTEIN MJ1558"/>
    <property type="match status" value="1"/>
</dbReference>
<evidence type="ECO:0000259" key="2">
    <source>
        <dbReference type="PROSITE" id="PS51671"/>
    </source>
</evidence>
<keyword evidence="4" id="KW-1185">Reference proteome</keyword>
<sequence length="89" mass="10225">MKAILTIIGKDFTGIVYRTSELLVKYNINILDINQTIMDDKFTAMMMVDLTNSNASFTEVVEGFDKLGEEIGVYIKIQNEDIFNKMHRI</sequence>
<dbReference type="Pfam" id="PF13740">
    <property type="entry name" value="ACT_6"/>
    <property type="match status" value="1"/>
</dbReference>
<dbReference type="EMBL" id="FWWR01000009">
    <property type="protein sequence ID" value="SMB82100.1"/>
    <property type="molecule type" value="Genomic_DNA"/>
</dbReference>
<dbReference type="STRING" id="573058.SAMN00017477_0409"/>
<dbReference type="OrthoDB" id="9803078at2"/>
<gene>
    <name evidence="3" type="ORF">SAMN00017477_0409</name>
</gene>
<dbReference type="InterPro" id="IPR050990">
    <property type="entry name" value="UPF0237/GcvR_regulator"/>
</dbReference>
<organism evidence="3 4">
    <name type="scientific">Peptoniphilus asaccharolyticus DSM 20463</name>
    <dbReference type="NCBI Taxonomy" id="573058"/>
    <lineage>
        <taxon>Bacteria</taxon>
        <taxon>Bacillati</taxon>
        <taxon>Bacillota</taxon>
        <taxon>Tissierellia</taxon>
        <taxon>Tissierellales</taxon>
        <taxon>Peptoniphilaceae</taxon>
        <taxon>Peptoniphilus</taxon>
    </lineage>
</organism>
<dbReference type="NCBIfam" id="NF001220">
    <property type="entry name" value="PRK00194.1"/>
    <property type="match status" value="1"/>
</dbReference>
<dbReference type="SUPFAM" id="SSF55021">
    <property type="entry name" value="ACT-like"/>
    <property type="match status" value="1"/>
</dbReference>
<dbReference type="CDD" id="cd04872">
    <property type="entry name" value="ACT_1ZPV"/>
    <property type="match status" value="1"/>
</dbReference>
<feature type="domain" description="ACT" evidence="2">
    <location>
        <begin position="4"/>
        <end position="78"/>
    </location>
</feature>
<protein>
    <recommendedName>
        <fullName evidence="1">UPF0237 protein SAMN00017477_0409</fullName>
    </recommendedName>
</protein>
<dbReference type="PROSITE" id="PS51671">
    <property type="entry name" value="ACT"/>
    <property type="match status" value="1"/>
</dbReference>
<evidence type="ECO:0000313" key="3">
    <source>
        <dbReference type="EMBL" id="SMB82100.1"/>
    </source>
</evidence>
<proteinExistence type="inferred from homology"/>